<dbReference type="Pfam" id="PF03892">
    <property type="entry name" value="NapB"/>
    <property type="match status" value="1"/>
</dbReference>
<keyword evidence="8" id="KW-0732">Signal</keyword>
<accession>A0A0T5Z1E8</accession>
<comment type="PTM">
    <text evidence="14">Binds 2 heme C groups per subunit.</text>
</comment>
<dbReference type="AlphaFoldDB" id="A0A0T5Z1E8"/>
<feature type="binding site" description="covalent" evidence="14">
    <location>
        <position position="138"/>
    </location>
    <ligand>
        <name>heme c</name>
        <dbReference type="ChEBI" id="CHEBI:61717"/>
        <label>2</label>
    </ligand>
</feature>
<comment type="caution">
    <text evidence="16">The sequence shown here is derived from an EMBL/GenBank/DDBJ whole genome shotgun (WGS) entry which is preliminary data.</text>
</comment>
<dbReference type="GO" id="GO:0042597">
    <property type="term" value="C:periplasmic space"/>
    <property type="evidence" value="ECO:0007669"/>
    <property type="project" value="UniProtKB-SubCell"/>
</dbReference>
<dbReference type="PANTHER" id="PTHR38604">
    <property type="entry name" value="PERIPLASMIC NITRATE REDUCTASE, ELECTRON TRANSFER SUBUNIT"/>
    <property type="match status" value="1"/>
</dbReference>
<keyword evidence="11 15" id="KW-0408">Iron</keyword>
<feature type="binding site" description="covalent" evidence="14">
    <location>
        <position position="141"/>
    </location>
    <ligand>
        <name>heme c</name>
        <dbReference type="ChEBI" id="CHEBI:61717"/>
        <label>2</label>
    </ligand>
</feature>
<evidence type="ECO:0000256" key="11">
    <source>
        <dbReference type="ARBA" id="ARBA00023004"/>
    </source>
</evidence>
<evidence type="ECO:0000256" key="3">
    <source>
        <dbReference type="ARBA" id="ARBA00007368"/>
    </source>
</evidence>
<keyword evidence="6 14" id="KW-0349">Heme</keyword>
<evidence type="ECO:0000256" key="7">
    <source>
        <dbReference type="ARBA" id="ARBA00022723"/>
    </source>
</evidence>
<keyword evidence="19" id="KW-1185">Reference proteome</keyword>
<evidence type="ECO:0000313" key="16">
    <source>
        <dbReference type="EMBL" id="KRT56656.1"/>
    </source>
</evidence>
<dbReference type="GO" id="GO:0009061">
    <property type="term" value="P:anaerobic respiration"/>
    <property type="evidence" value="ECO:0007669"/>
    <property type="project" value="InterPro"/>
</dbReference>
<protein>
    <recommendedName>
        <fullName evidence="4 13">Periplasmic nitrate reductase, electron transfer subunit</fullName>
    </recommendedName>
    <alternativeName>
        <fullName evidence="12 13">Diheme cytochrome c NapB</fullName>
    </alternativeName>
</protein>
<organism evidence="16 19">
    <name type="scientific">endosymbiont of Ridgeia piscesae</name>
    <dbReference type="NCBI Taxonomy" id="54398"/>
    <lineage>
        <taxon>Bacteria</taxon>
        <taxon>Pseudomonadati</taxon>
        <taxon>Pseudomonadota</taxon>
        <taxon>Gammaproteobacteria</taxon>
        <taxon>sulfur-oxidizing symbionts</taxon>
    </lineage>
</organism>
<dbReference type="OrthoDB" id="13290at2"/>
<feature type="binding site" description="covalent" evidence="14">
    <location>
        <position position="98"/>
    </location>
    <ligand>
        <name>heme c</name>
        <dbReference type="ChEBI" id="CHEBI:61717"/>
        <label>1</label>
    </ligand>
</feature>
<feature type="binding site" description="axial binding residue" evidence="15">
    <location>
        <position position="84"/>
    </location>
    <ligand>
        <name>heme c</name>
        <dbReference type="ChEBI" id="CHEBI:61717"/>
        <label>1</label>
    </ligand>
    <ligandPart>
        <name>Fe</name>
        <dbReference type="ChEBI" id="CHEBI:18248"/>
    </ligandPart>
</feature>
<reference evidence="18 19" key="1">
    <citation type="submission" date="2015-11" db="EMBL/GenBank/DDBJ databases">
        <title>The genome of Candidatus Endoriftia persephone in Ridgeia piscesae and population structure of the North Eastern Pacific vestimentiferan symbionts.</title>
        <authorList>
            <person name="Perez M."/>
            <person name="Juniper K.S."/>
        </authorList>
    </citation>
    <scope>NUCLEOTIDE SEQUENCE [LARGE SCALE GENOMIC DNA]</scope>
    <source>
        <strain evidence="17">Ind10</strain>
        <strain evidence="16">Ind11</strain>
    </source>
</reference>
<evidence type="ECO:0000256" key="2">
    <source>
        <dbReference type="ARBA" id="ARBA00004418"/>
    </source>
</evidence>
<dbReference type="InterPro" id="IPR005591">
    <property type="entry name" value="NapB"/>
</dbReference>
<dbReference type="STRING" id="54398.Ga0074115_1762"/>
<evidence type="ECO:0000256" key="9">
    <source>
        <dbReference type="ARBA" id="ARBA00022764"/>
    </source>
</evidence>
<keyword evidence="10 13" id="KW-0249">Electron transport</keyword>
<dbReference type="GO" id="GO:0046872">
    <property type="term" value="F:metal ion binding"/>
    <property type="evidence" value="ECO:0007669"/>
    <property type="project" value="UniProtKB-KW"/>
</dbReference>
<proteinExistence type="inferred from homology"/>
<dbReference type="FunFam" id="1.10.1130.10:FF:000001">
    <property type="entry name" value="Periplasmic nitrate reductase, electron transfer subunit"/>
    <property type="match status" value="1"/>
</dbReference>
<evidence type="ECO:0000313" key="17">
    <source>
        <dbReference type="EMBL" id="KRT57007.1"/>
    </source>
</evidence>
<feature type="binding site" description="axial binding residue" evidence="15">
    <location>
        <position position="142"/>
    </location>
    <ligand>
        <name>heme c</name>
        <dbReference type="ChEBI" id="CHEBI:61717"/>
        <label>2</label>
    </ligand>
    <ligandPart>
        <name>Fe</name>
        <dbReference type="ChEBI" id="CHEBI:18248"/>
    </ligandPart>
</feature>
<evidence type="ECO:0000256" key="6">
    <source>
        <dbReference type="ARBA" id="ARBA00022617"/>
    </source>
</evidence>
<name>A0A0T5Z1E8_9GAMM</name>
<feature type="binding site" description="axial binding residue" evidence="15">
    <location>
        <position position="102"/>
    </location>
    <ligand>
        <name>heme c</name>
        <dbReference type="ChEBI" id="CHEBI:61717"/>
        <label>1</label>
    </ligand>
    <ligandPart>
        <name>Fe</name>
        <dbReference type="ChEBI" id="CHEBI:18248"/>
    </ligandPart>
</feature>
<feature type="binding site" description="covalent" evidence="14">
    <location>
        <position position="101"/>
    </location>
    <ligand>
        <name>heme c</name>
        <dbReference type="ChEBI" id="CHEBI:61717"/>
        <label>1</label>
    </ligand>
</feature>
<dbReference type="SUPFAM" id="SSF48695">
    <property type="entry name" value="Multiheme cytochromes"/>
    <property type="match status" value="1"/>
</dbReference>
<comment type="subcellular location">
    <subcellularLocation>
        <location evidence="2 13">Periplasm</location>
    </subcellularLocation>
</comment>
<gene>
    <name evidence="16" type="ORF">Ga0074115_1762</name>
    <name evidence="17" type="ORF">Ga0076813_10782</name>
</gene>
<dbReference type="PANTHER" id="PTHR38604:SF1">
    <property type="entry name" value="PERIPLASMIC NITRATE REDUCTASE, ELECTRON TRANSFER SUBUNIT"/>
    <property type="match status" value="1"/>
</dbReference>
<evidence type="ECO:0000256" key="8">
    <source>
        <dbReference type="ARBA" id="ARBA00022729"/>
    </source>
</evidence>
<keyword evidence="7 15" id="KW-0479">Metal-binding</keyword>
<dbReference type="PIRSF" id="PIRSF006105">
    <property type="entry name" value="NapB"/>
    <property type="match status" value="1"/>
</dbReference>
<evidence type="ECO:0000256" key="12">
    <source>
        <dbReference type="ARBA" id="ARBA00031832"/>
    </source>
</evidence>
<sequence length="160" mass="17985">MGLLMNSQLTYRVMMENEMKKTILVMMVALLTLFFTASAMSEVMSLRGNDDLEAMAATPAKKKVQSVKGGIARSYKQQPPMVPHKIDKYKINLKNNGCLKCHSEKTYKKEKAPKVGDSHYVTRDGKTLSTISSRRYFCNQCHAPQMGAEPLVQNMFEGAK</sequence>
<dbReference type="EMBL" id="LDXT01000021">
    <property type="protein sequence ID" value="KRT56656.1"/>
    <property type="molecule type" value="Genomic_DNA"/>
</dbReference>
<dbReference type="Proteomes" id="UP000051634">
    <property type="component" value="Unassembled WGS sequence"/>
</dbReference>
<evidence type="ECO:0000256" key="5">
    <source>
        <dbReference type="ARBA" id="ARBA00022448"/>
    </source>
</evidence>
<comment type="function">
    <text evidence="1">Electron transfer subunit of the periplasmic nitrate reductase complex NapAB. Receives electrons from the membrane-anchored tetraheme c-type NapC protein and transfers these to NapA subunit, thus allowing electron flow between membrane and periplasm. Essential for periplasmic nitrate reduction with nitrate as the terminal electron acceptor.</text>
</comment>
<evidence type="ECO:0000256" key="4">
    <source>
        <dbReference type="ARBA" id="ARBA00013773"/>
    </source>
</evidence>
<keyword evidence="9 13" id="KW-0574">Periplasm</keyword>
<evidence type="ECO:0000256" key="15">
    <source>
        <dbReference type="PIRSR" id="PIRSR006105-2"/>
    </source>
</evidence>
<dbReference type="Gene3D" id="1.10.1130.10">
    <property type="entry name" value="Flavocytochrome C3, Chain A"/>
    <property type="match status" value="1"/>
</dbReference>
<comment type="similarity">
    <text evidence="3 13">Belongs to the NapB family.</text>
</comment>
<keyword evidence="5 13" id="KW-0813">Transport</keyword>
<evidence type="ECO:0000313" key="19">
    <source>
        <dbReference type="Proteomes" id="UP000051634"/>
    </source>
</evidence>
<dbReference type="EMBL" id="LMXI01000616">
    <property type="protein sequence ID" value="KRT57007.1"/>
    <property type="molecule type" value="Genomic_DNA"/>
</dbReference>
<comment type="subunit">
    <text evidence="13">Component of the periplasmic nitrate reductase NapAB complex composed of NapA and NapB.</text>
</comment>
<dbReference type="Proteomes" id="UP000051276">
    <property type="component" value="Unassembled WGS sequence"/>
</dbReference>
<dbReference type="InterPro" id="IPR036280">
    <property type="entry name" value="Multihaem_cyt_sf"/>
</dbReference>
<evidence type="ECO:0000256" key="1">
    <source>
        <dbReference type="ARBA" id="ARBA00002599"/>
    </source>
</evidence>
<evidence type="ECO:0000256" key="14">
    <source>
        <dbReference type="PIRSR" id="PIRSR006105-1"/>
    </source>
</evidence>
<evidence type="ECO:0000313" key="18">
    <source>
        <dbReference type="Proteomes" id="UP000051276"/>
    </source>
</evidence>
<evidence type="ECO:0000256" key="13">
    <source>
        <dbReference type="PIRNR" id="PIRNR006105"/>
    </source>
</evidence>
<feature type="binding site" description="axial binding residue" evidence="15">
    <location>
        <position position="119"/>
    </location>
    <ligand>
        <name>heme c</name>
        <dbReference type="ChEBI" id="CHEBI:61717"/>
        <label>2</label>
    </ligand>
    <ligandPart>
        <name>Fe</name>
        <dbReference type="ChEBI" id="CHEBI:18248"/>
    </ligandPart>
</feature>
<evidence type="ECO:0000256" key="10">
    <source>
        <dbReference type="ARBA" id="ARBA00022982"/>
    </source>
</evidence>